<name>A0ABS9CQG5_9FIRM</name>
<comment type="caution">
    <text evidence="5">The sequence shown here is derived from an EMBL/GenBank/DDBJ whole genome shotgun (WGS) entry which is preliminary data.</text>
</comment>
<evidence type="ECO:0000256" key="1">
    <source>
        <dbReference type="ARBA" id="ARBA00023015"/>
    </source>
</evidence>
<organism evidence="5 6">
    <name type="scientific">Anaeromassilibacillus senegalensis</name>
    <dbReference type="NCBI Taxonomy" id="1673717"/>
    <lineage>
        <taxon>Bacteria</taxon>
        <taxon>Bacillati</taxon>
        <taxon>Bacillota</taxon>
        <taxon>Clostridia</taxon>
        <taxon>Eubacteriales</taxon>
        <taxon>Acutalibacteraceae</taxon>
        <taxon>Anaeromassilibacillus</taxon>
    </lineage>
</organism>
<keyword evidence="3" id="KW-0238">DNA-binding</keyword>
<reference evidence="5 6" key="1">
    <citation type="submission" date="2020-12" db="EMBL/GenBank/DDBJ databases">
        <title>Whole genome sequences of gut porcine anaerobes.</title>
        <authorList>
            <person name="Kubasova T."/>
            <person name="Jahodarova E."/>
            <person name="Rychlik I."/>
        </authorList>
    </citation>
    <scope>NUCLEOTIDE SEQUENCE [LARGE SCALE GENOMIC DNA]</scope>
    <source>
        <strain evidence="5 6">An867</strain>
    </source>
</reference>
<evidence type="ECO:0008006" key="7">
    <source>
        <dbReference type="Google" id="ProtNLM"/>
    </source>
</evidence>
<dbReference type="Proteomes" id="UP001299220">
    <property type="component" value="Unassembled WGS sequence"/>
</dbReference>
<keyword evidence="1" id="KW-0805">Transcription regulation</keyword>
<evidence type="ECO:0000313" key="5">
    <source>
        <dbReference type="EMBL" id="MCF2652853.1"/>
    </source>
</evidence>
<gene>
    <name evidence="5" type="ORF">JQM67_09590</name>
</gene>
<dbReference type="SUPFAM" id="SSF88659">
    <property type="entry name" value="Sigma3 and sigma4 domains of RNA polymerase sigma factors"/>
    <property type="match status" value="1"/>
</dbReference>
<dbReference type="Gene3D" id="1.10.1740.10">
    <property type="match status" value="1"/>
</dbReference>
<evidence type="ECO:0000256" key="2">
    <source>
        <dbReference type="ARBA" id="ARBA00023082"/>
    </source>
</evidence>
<dbReference type="EMBL" id="JAFBIT010000003">
    <property type="protein sequence ID" value="MCF2652853.1"/>
    <property type="molecule type" value="Genomic_DNA"/>
</dbReference>
<dbReference type="PANTHER" id="PTHR30385:SF8">
    <property type="entry name" value="RNA POLYMERASE SIGMA-E FACTOR"/>
    <property type="match status" value="1"/>
</dbReference>
<dbReference type="RefSeq" id="WP_235323898.1">
    <property type="nucleotide sequence ID" value="NZ_JAFBIT010000003.1"/>
</dbReference>
<dbReference type="Gene3D" id="1.20.140.160">
    <property type="match status" value="1"/>
</dbReference>
<keyword evidence="6" id="KW-1185">Reference proteome</keyword>
<evidence type="ECO:0000256" key="3">
    <source>
        <dbReference type="ARBA" id="ARBA00023125"/>
    </source>
</evidence>
<dbReference type="SUPFAM" id="SSF88946">
    <property type="entry name" value="Sigma2 domain of RNA polymerase sigma factors"/>
    <property type="match status" value="1"/>
</dbReference>
<keyword evidence="2" id="KW-0731">Sigma factor</keyword>
<accession>A0ABS9CQG5</accession>
<dbReference type="InterPro" id="IPR013325">
    <property type="entry name" value="RNA_pol_sigma_r2"/>
</dbReference>
<protein>
    <recommendedName>
        <fullName evidence="7">Sigma-70 family RNA polymerase sigma factor</fullName>
    </recommendedName>
</protein>
<keyword evidence="4" id="KW-0804">Transcription</keyword>
<dbReference type="InterPro" id="IPR013324">
    <property type="entry name" value="RNA_pol_sigma_r3/r4-like"/>
</dbReference>
<sequence>MKEWEEELYMYRLSPAPPKVKDLQEYIDLYLSEKDEKYFEWFLHYYEPILNTTAMGIVQQYAMQSHFEDIKEVCILGLLQALDKYSAGCGTPFLTYKTRIMWDEVHRYIRTMRTGLTISTDSEYKKVRKAMRIYNACKQQNKPDALMKISKAIGVKEDIASQILQGAVRNQQFIDFYRQYADEDSEESHEEVYGDGRLEPLQTLIQKEQREALFSAYDSLDFKEQEVIRMHLGFCPECHSTKGPKFQPQTFFEVAINIGLSSAKSAEKIYRKGIRKMKSTFLFRNITT</sequence>
<dbReference type="PANTHER" id="PTHR30385">
    <property type="entry name" value="SIGMA FACTOR F FLAGELLAR"/>
    <property type="match status" value="1"/>
</dbReference>
<evidence type="ECO:0000313" key="6">
    <source>
        <dbReference type="Proteomes" id="UP001299220"/>
    </source>
</evidence>
<proteinExistence type="predicted"/>
<evidence type="ECO:0000256" key="4">
    <source>
        <dbReference type="ARBA" id="ARBA00023163"/>
    </source>
</evidence>